<dbReference type="PANTHER" id="PTHR47150:SF4">
    <property type="entry name" value="HARBINGER TRANSPOSASE-DERIVED PROTEIN-RELATED"/>
    <property type="match status" value="1"/>
</dbReference>
<name>A0A9R1VJY6_LACSA</name>
<dbReference type="PANTHER" id="PTHR47150">
    <property type="entry name" value="OS12G0169200 PROTEIN"/>
    <property type="match status" value="1"/>
</dbReference>
<comment type="caution">
    <text evidence="1">The sequence shown here is derived from an EMBL/GenBank/DDBJ whole genome shotgun (WGS) entry which is preliminary data.</text>
</comment>
<evidence type="ECO:0000313" key="1">
    <source>
        <dbReference type="EMBL" id="KAJ0208657.1"/>
    </source>
</evidence>
<sequence length="86" mass="10218">MNNFLGAISSKSNDDYDDDELTILDSLYDLSKFEDHFRISRNVFLRIARDLENNYEFFQLRWDTRGKHGLLHYKNAHQLLDNCCTA</sequence>
<reference evidence="1 2" key="1">
    <citation type="journal article" date="2017" name="Nat. Commun.">
        <title>Genome assembly with in vitro proximity ligation data and whole-genome triplication in lettuce.</title>
        <authorList>
            <person name="Reyes-Chin-Wo S."/>
            <person name="Wang Z."/>
            <person name="Yang X."/>
            <person name="Kozik A."/>
            <person name="Arikit S."/>
            <person name="Song C."/>
            <person name="Xia L."/>
            <person name="Froenicke L."/>
            <person name="Lavelle D.O."/>
            <person name="Truco M.J."/>
            <person name="Xia R."/>
            <person name="Zhu S."/>
            <person name="Xu C."/>
            <person name="Xu H."/>
            <person name="Xu X."/>
            <person name="Cox K."/>
            <person name="Korf I."/>
            <person name="Meyers B.C."/>
            <person name="Michelmore R.W."/>
        </authorList>
    </citation>
    <scope>NUCLEOTIDE SEQUENCE [LARGE SCALE GENOMIC DNA]</scope>
    <source>
        <strain evidence="2">cv. Salinas</strain>
        <tissue evidence="1">Seedlings</tissue>
    </source>
</reference>
<protein>
    <submittedName>
        <fullName evidence="1">Uncharacterized protein</fullName>
    </submittedName>
</protein>
<proteinExistence type="predicted"/>
<dbReference type="Proteomes" id="UP000235145">
    <property type="component" value="Unassembled WGS sequence"/>
</dbReference>
<dbReference type="EMBL" id="NBSK02000004">
    <property type="protein sequence ID" value="KAJ0208657.1"/>
    <property type="molecule type" value="Genomic_DNA"/>
</dbReference>
<dbReference type="AlphaFoldDB" id="A0A9R1VJY6"/>
<keyword evidence="2" id="KW-1185">Reference proteome</keyword>
<gene>
    <name evidence="1" type="ORF">LSAT_V11C400194090</name>
</gene>
<evidence type="ECO:0000313" key="2">
    <source>
        <dbReference type="Proteomes" id="UP000235145"/>
    </source>
</evidence>
<accession>A0A9R1VJY6</accession>
<organism evidence="1 2">
    <name type="scientific">Lactuca sativa</name>
    <name type="common">Garden lettuce</name>
    <dbReference type="NCBI Taxonomy" id="4236"/>
    <lineage>
        <taxon>Eukaryota</taxon>
        <taxon>Viridiplantae</taxon>
        <taxon>Streptophyta</taxon>
        <taxon>Embryophyta</taxon>
        <taxon>Tracheophyta</taxon>
        <taxon>Spermatophyta</taxon>
        <taxon>Magnoliopsida</taxon>
        <taxon>eudicotyledons</taxon>
        <taxon>Gunneridae</taxon>
        <taxon>Pentapetalae</taxon>
        <taxon>asterids</taxon>
        <taxon>campanulids</taxon>
        <taxon>Asterales</taxon>
        <taxon>Asteraceae</taxon>
        <taxon>Cichorioideae</taxon>
        <taxon>Cichorieae</taxon>
        <taxon>Lactucinae</taxon>
        <taxon>Lactuca</taxon>
    </lineage>
</organism>